<dbReference type="PROSITE" id="PS50297">
    <property type="entry name" value="ANK_REP_REGION"/>
    <property type="match status" value="2"/>
</dbReference>
<dbReference type="PANTHER" id="PTHR24198:SF165">
    <property type="entry name" value="ANKYRIN REPEAT-CONTAINING PROTEIN-RELATED"/>
    <property type="match status" value="1"/>
</dbReference>
<dbReference type="Pfam" id="PF20703">
    <property type="entry name" value="nSTAND1"/>
    <property type="match status" value="1"/>
</dbReference>
<name>A0A2T1A5E5_TRISK</name>
<protein>
    <submittedName>
        <fullName evidence="6">Ankyrin repeat protein</fullName>
    </submittedName>
</protein>
<evidence type="ECO:0000313" key="7">
    <source>
        <dbReference type="Proteomes" id="UP000237718"/>
    </source>
</evidence>
<dbReference type="InterPro" id="IPR002110">
    <property type="entry name" value="Ankyrin_rpt"/>
</dbReference>
<sequence>MRSVCRKLQLKKHQHLGYSVLASDVELQEAVTNKRSKFVIQSIFISSSGDLKDLRKSLRNDLHGWLDQHGFGHLLRPYLWEEDKEDGRLLSDRQRIQSQLPDPASPDVPLTICLFGERCGSPLEDELDPLVNRRFDRWRADGDGPGLLHPWPRDPEAQDRALAFGQYPLTGTVFELLSAHSQPEEADNLIIASIVDRPIMHETSADSVVLNERKLFGRLTDGRTKSETSLIEAEIYDPQATALLNLLKDHARRVRFVSSYPSEADMRREVLTIAQEKLRQKLGIASLRNPFKQSLAHWTVDEEKQLPGRADGIRDVLAAMNNRGDLVLLKGRSGCGKSSLMQCGIMRRLREIDGSIPIPFRPTELMAVTGEGDALERLAWLIAEAGDVPFPAGGPMAMRPENYAKRLCTALEKNHVDVVLGLDQFEEIIDELKLEKGLSTGTPQRGWWLALRFLKILCTSPSVRIVATLESARETSFQELGIGQALGLMPKTINVDATDDTVAEIARSGFARGGLPLDTEVVEAIKRKWRAFEQETPSDNASPLPLACLFFHRLYERFADLAGATPDERTKSAFKQAGQVKGDRLLTLEEIGGEGAIAFAGIVQDLADEAWRVSGGAPNFPKPIEKCSNFNGLDNFLKPLVTIDHDGLIQLRAAVEVDADTSTINHRRAFRERRLLVPVPGAGPLRLRPMHQAIFDHWSPAKRWLAHRKNQLQAIHVFREEAIFWNRRGKSVPVKEDGSTMQAAVLTLAERFLDWRMQKGGAFDADDAALQTQALAVFDDAEDPLVVIESDPFRKTYAHLAAFYHRVELLRRFISTAPECLMVEDRDGENLLHKAAWSHGPAVPFLLSEGVPPTTDKYTWNAISSAISENLNGNFDAMIGQINLDDPIETTSDIRMIHFAARNGNTYVIEYLTEHGADLSLQDQYGETALHEAARADQVTAFQYLLQHIDIRKQDNSNRTAISTAASSGSAKVLSNYLAEEADPDRLTALLHHRDRWADTPLLISARHRHPEALYVLMQSDLGELGNPSSAAHITEDGDTLLHRVFLQEYGSKPTEEERFRARAVVELLLRDGRLDPNQPNNKNQTPFDIAGAFPEARRALRQDDRIPKDYAKMTPAMRIEDLSSRRPATVLRLLEAAPQALEDEHVQASEPNAGIPDRPRGKLGSSMDGSKGETGLDILLRLKNHSVLSILADGDIHWPTLRARLAELLAVAAIPAAAALRDALMRRAAAGAIEPREAEELLGAVVDADDRETAKALVSQGVSPKLRVDDEGNTILHRAAISGDLERFRSLLAIGLFAVPHDGWGRCPSDLAAESMAEDFRALEAEMEDPREAQETFAVASAIADQAPFLSIERVEAGRDADETEIAVLQRDWKGGWGDIDTLDIRSYDLPFHPNVPLIELRPRSTSSAAGRLCFLIHDDKLFRLNGTSPPIHEVNGLEAPEINEETVLQYLAFFCFFVRGEEGPFLIVDRSENGFIPDLGERHDEITNAIRAPRVWGRNEEGNFRVSGLVYYSNAGFFSNFIVQPSGMIEMISDAPILTDLPAGVDAPVEIRTLH</sequence>
<keyword evidence="1" id="KW-0677">Repeat</keyword>
<evidence type="ECO:0000256" key="3">
    <source>
        <dbReference type="PROSITE-ProRule" id="PRU00023"/>
    </source>
</evidence>
<dbReference type="Pfam" id="PF12796">
    <property type="entry name" value="Ank_2"/>
    <property type="match status" value="1"/>
</dbReference>
<feature type="domain" description="Novel STAND NTPase 1" evidence="5">
    <location>
        <begin position="294"/>
        <end position="582"/>
    </location>
</feature>
<proteinExistence type="predicted"/>
<dbReference type="OrthoDB" id="7866039at2"/>
<feature type="region of interest" description="Disordered" evidence="4">
    <location>
        <begin position="1144"/>
        <end position="1169"/>
    </location>
</feature>
<dbReference type="RefSeq" id="WP_106165544.1">
    <property type="nucleotide sequence ID" value="NZ_PVUF01000026.1"/>
</dbReference>
<evidence type="ECO:0000256" key="1">
    <source>
        <dbReference type="ARBA" id="ARBA00022737"/>
    </source>
</evidence>
<accession>A0A2T1A5E5</accession>
<feature type="repeat" description="ANK" evidence="3">
    <location>
        <begin position="1272"/>
        <end position="1296"/>
    </location>
</feature>
<evidence type="ECO:0000256" key="2">
    <source>
        <dbReference type="ARBA" id="ARBA00023043"/>
    </source>
</evidence>
<comment type="caution">
    <text evidence="6">The sequence shown here is derived from an EMBL/GenBank/DDBJ whole genome shotgun (WGS) entry which is preliminary data.</text>
</comment>
<organism evidence="6 7">
    <name type="scientific">Tritonibacter scottomollicae</name>
    <name type="common">Epibacterium scottomollicae</name>
    <dbReference type="NCBI Taxonomy" id="483013"/>
    <lineage>
        <taxon>Bacteria</taxon>
        <taxon>Pseudomonadati</taxon>
        <taxon>Pseudomonadota</taxon>
        <taxon>Alphaproteobacteria</taxon>
        <taxon>Rhodobacterales</taxon>
        <taxon>Paracoccaceae</taxon>
        <taxon>Tritonibacter</taxon>
    </lineage>
</organism>
<dbReference type="PROSITE" id="PS50088">
    <property type="entry name" value="ANK_REPEAT"/>
    <property type="match status" value="2"/>
</dbReference>
<dbReference type="InterPro" id="IPR036770">
    <property type="entry name" value="Ankyrin_rpt-contain_sf"/>
</dbReference>
<reference evidence="6 7" key="1">
    <citation type="submission" date="2018-03" db="EMBL/GenBank/DDBJ databases">
        <title>Genomic Encyclopedia of Archaeal and Bacterial Type Strains, Phase II (KMG-II): from individual species to whole genera.</title>
        <authorList>
            <person name="Goeker M."/>
        </authorList>
    </citation>
    <scope>NUCLEOTIDE SEQUENCE [LARGE SCALE GENOMIC DNA]</scope>
    <source>
        <strain evidence="6 7">DSM 25328</strain>
    </source>
</reference>
<dbReference type="EMBL" id="PVUF01000026">
    <property type="protein sequence ID" value="PRZ43819.1"/>
    <property type="molecule type" value="Genomic_DNA"/>
</dbReference>
<dbReference type="PANTHER" id="PTHR24198">
    <property type="entry name" value="ANKYRIN REPEAT AND PROTEIN KINASE DOMAIN-CONTAINING PROTEIN"/>
    <property type="match status" value="1"/>
</dbReference>
<keyword evidence="2 3" id="KW-0040">ANK repeat</keyword>
<dbReference type="Proteomes" id="UP000237718">
    <property type="component" value="Unassembled WGS sequence"/>
</dbReference>
<dbReference type="InterPro" id="IPR049052">
    <property type="entry name" value="nSTAND1"/>
</dbReference>
<dbReference type="Gene3D" id="1.25.40.20">
    <property type="entry name" value="Ankyrin repeat-containing domain"/>
    <property type="match status" value="3"/>
</dbReference>
<dbReference type="SMART" id="SM00248">
    <property type="entry name" value="ANK"/>
    <property type="match status" value="9"/>
</dbReference>
<dbReference type="SUPFAM" id="SSF48403">
    <property type="entry name" value="Ankyrin repeat"/>
    <property type="match status" value="2"/>
</dbReference>
<evidence type="ECO:0000259" key="5">
    <source>
        <dbReference type="Pfam" id="PF20703"/>
    </source>
</evidence>
<gene>
    <name evidence="6" type="ORF">CLV89_12617</name>
</gene>
<feature type="repeat" description="ANK" evidence="3">
    <location>
        <begin position="892"/>
        <end position="924"/>
    </location>
</feature>
<evidence type="ECO:0000256" key="4">
    <source>
        <dbReference type="SAM" id="MobiDB-lite"/>
    </source>
</evidence>
<evidence type="ECO:0000313" key="6">
    <source>
        <dbReference type="EMBL" id="PRZ43819.1"/>
    </source>
</evidence>